<feature type="compositionally biased region" description="Polar residues" evidence="9">
    <location>
        <begin position="480"/>
        <end position="495"/>
    </location>
</feature>
<keyword evidence="5 8" id="KW-1133">Transmembrane helix</keyword>
<keyword evidence="6 8" id="KW-0472">Membrane</keyword>
<feature type="transmembrane region" description="Helical" evidence="8">
    <location>
        <begin position="243"/>
        <end position="273"/>
    </location>
</feature>
<feature type="region of interest" description="Disordered" evidence="9">
    <location>
        <begin position="739"/>
        <end position="763"/>
    </location>
</feature>
<dbReference type="FunCoup" id="A0A2K1J2T3">
    <property type="interactions" value="805"/>
</dbReference>
<evidence type="ECO:0000313" key="13">
    <source>
        <dbReference type="Proteomes" id="UP000006727"/>
    </source>
</evidence>
<feature type="transmembrane region" description="Helical" evidence="8">
    <location>
        <begin position="12"/>
        <end position="36"/>
    </location>
</feature>
<evidence type="ECO:0000256" key="2">
    <source>
        <dbReference type="ARBA" id="ARBA00008574"/>
    </source>
</evidence>
<dbReference type="AlphaFoldDB" id="A0A2K1J2T3"/>
<evidence type="ECO:0000256" key="4">
    <source>
        <dbReference type="ARBA" id="ARBA00022692"/>
    </source>
</evidence>
<dbReference type="Gramene" id="Pp3c17_5570V3.1">
    <property type="protein sequence ID" value="Pp3c17_5570V3.1"/>
    <property type="gene ID" value="Pp3c17_5570"/>
</dbReference>
<comment type="similarity">
    <text evidence="2 8">Belongs to the DHHC palmitoyltransferase family.</text>
</comment>
<evidence type="ECO:0000256" key="3">
    <source>
        <dbReference type="ARBA" id="ARBA00022679"/>
    </source>
</evidence>
<evidence type="ECO:0000256" key="6">
    <source>
        <dbReference type="ARBA" id="ARBA00023136"/>
    </source>
</evidence>
<gene>
    <name evidence="12" type="primary">LOC112294732</name>
    <name evidence="11" type="ORF">PHYPA_021681</name>
</gene>
<dbReference type="STRING" id="3218.A0A2K1J2T3"/>
<feature type="compositionally biased region" description="Basic residues" evidence="9">
    <location>
        <begin position="433"/>
        <end position="442"/>
    </location>
</feature>
<feature type="region of interest" description="Disordered" evidence="9">
    <location>
        <begin position="667"/>
        <end position="711"/>
    </location>
</feature>
<evidence type="ECO:0000313" key="12">
    <source>
        <dbReference type="EnsemblPlants" id="Pp3c17_5570V3.1"/>
    </source>
</evidence>
<dbReference type="OrthoDB" id="9909019at2759"/>
<keyword evidence="7 8" id="KW-0012">Acyltransferase</keyword>
<evidence type="ECO:0000256" key="8">
    <source>
        <dbReference type="RuleBase" id="RU079119"/>
    </source>
</evidence>
<sequence length="763" mass="84496">MRNHGWQPPFHPLQTVAIVVFSALAFSFYVFFAPFLGTRTLKFIVIGVFTPLVVAVFSLYIACTWIDPADPGVRLEKQKDNSKKEVAASGRYGQPMEEPKQTIMDLLANRESGYGTIEESGCKPMSEKLIEKSCCKRKREDEESSLDSQSLYCSICDAEISVQSKHCRACDKCVHGFDHHCRWLNNCVGTRNYKLFVALMVSCLLMLILEWAVGIVVLVRCVKYESAFQEEIRDNLGRSFPRVAFMVVLVLLTFLALLATAPLTQLFFFHLILMHKGITTYDYILAVREQNQEYWDEVGGLSSVTTTPQTSTETGFSGYNSSAPKRIVFCTPPRMFVDQDQTVMALSDLEVGKVGGGKIIDAKSQQRPAPVGLNPWKLARVDRDDAARAAARAREKSSILRPVRPGVDPSASIDSDSSLQSSLSSSGEIRVAGSRRSRKKRNVPGLRREMWSITKNKWDRIIPLSGEEDLFAPRSEGLQPLSQEPTSPYRSSPNEAYSGAPRASFPPPASYPPRVLFPRYPGDAMPSNHALPGSDNSRVTQGIPHTSKPDKALTELSVNSVDVLRISANSDGYEASCGESGDDTSDAVGLSQSWNNASWSKFSMNNPAYATPVVMVPVWGQENFKEESAKPWVVFSASSFKQDVKESPGGQSASSGSRVEANILKMKPELRDARKHTSSPTVYEDSPLRESSDFLSEDTTTSYGETPDRGSMSSFFYNGPLDVSFKAPSERHMVSNRRLMNSIMQGPRLSRPTDDPKLLVETP</sequence>
<accession>A0A2K1J2T3</accession>
<dbReference type="EnsemblPlants" id="Pp3c17_5570V3.2">
    <property type="protein sequence ID" value="Pp3c17_5570V3.2"/>
    <property type="gene ID" value="Pp3c17_5570"/>
</dbReference>
<dbReference type="PROSITE" id="PS50216">
    <property type="entry name" value="DHHC"/>
    <property type="match status" value="1"/>
</dbReference>
<dbReference type="PANTHER" id="PTHR22883:SF265">
    <property type="entry name" value="PROTEIN S-ACYLTRANSFERASE 22-RELATED"/>
    <property type="match status" value="1"/>
</dbReference>
<keyword evidence="3 8" id="KW-0808">Transferase</keyword>
<feature type="compositionally biased region" description="Basic and acidic residues" evidence="9">
    <location>
        <begin position="751"/>
        <end position="763"/>
    </location>
</feature>
<keyword evidence="4 8" id="KW-0812">Transmembrane</keyword>
<feature type="transmembrane region" description="Helical" evidence="8">
    <location>
        <begin position="43"/>
        <end position="62"/>
    </location>
</feature>
<reference evidence="11 13" key="1">
    <citation type="journal article" date="2008" name="Science">
        <title>The Physcomitrella genome reveals evolutionary insights into the conquest of land by plants.</title>
        <authorList>
            <person name="Rensing S."/>
            <person name="Lang D."/>
            <person name="Zimmer A."/>
            <person name="Terry A."/>
            <person name="Salamov A."/>
            <person name="Shapiro H."/>
            <person name="Nishiyama T."/>
            <person name="Perroud P.-F."/>
            <person name="Lindquist E."/>
            <person name="Kamisugi Y."/>
            <person name="Tanahashi T."/>
            <person name="Sakakibara K."/>
            <person name="Fujita T."/>
            <person name="Oishi K."/>
            <person name="Shin-I T."/>
            <person name="Kuroki Y."/>
            <person name="Toyoda A."/>
            <person name="Suzuki Y."/>
            <person name="Hashimoto A."/>
            <person name="Yamaguchi K."/>
            <person name="Sugano A."/>
            <person name="Kohara Y."/>
            <person name="Fujiyama A."/>
            <person name="Anterola A."/>
            <person name="Aoki S."/>
            <person name="Ashton N."/>
            <person name="Barbazuk W.B."/>
            <person name="Barker E."/>
            <person name="Bennetzen J."/>
            <person name="Bezanilla M."/>
            <person name="Blankenship R."/>
            <person name="Cho S.H."/>
            <person name="Dutcher S."/>
            <person name="Estelle M."/>
            <person name="Fawcett J.A."/>
            <person name="Gundlach H."/>
            <person name="Hanada K."/>
            <person name="Heyl A."/>
            <person name="Hicks K.A."/>
            <person name="Hugh J."/>
            <person name="Lohr M."/>
            <person name="Mayer K."/>
            <person name="Melkozernov A."/>
            <person name="Murata T."/>
            <person name="Nelson D."/>
            <person name="Pils B."/>
            <person name="Prigge M."/>
            <person name="Reiss B."/>
            <person name="Renner T."/>
            <person name="Rombauts S."/>
            <person name="Rushton P."/>
            <person name="Sanderfoot A."/>
            <person name="Schween G."/>
            <person name="Shiu S.-H."/>
            <person name="Stueber K."/>
            <person name="Theodoulou F.L."/>
            <person name="Tu H."/>
            <person name="Van de Peer Y."/>
            <person name="Verrier P.J."/>
            <person name="Waters E."/>
            <person name="Wood A."/>
            <person name="Yang L."/>
            <person name="Cove D."/>
            <person name="Cuming A."/>
            <person name="Hasebe M."/>
            <person name="Lucas S."/>
            <person name="Mishler D.B."/>
            <person name="Reski R."/>
            <person name="Grigoriev I."/>
            <person name="Quatrano R.S."/>
            <person name="Boore J.L."/>
        </authorList>
    </citation>
    <scope>NUCLEOTIDE SEQUENCE [LARGE SCALE GENOMIC DNA]</scope>
    <source>
        <strain evidence="12 13">cv. Gransden 2004</strain>
    </source>
</reference>
<organism evidence="11">
    <name type="scientific">Physcomitrium patens</name>
    <name type="common">Spreading-leaved earth moss</name>
    <name type="synonym">Physcomitrella patens</name>
    <dbReference type="NCBI Taxonomy" id="3218"/>
    <lineage>
        <taxon>Eukaryota</taxon>
        <taxon>Viridiplantae</taxon>
        <taxon>Streptophyta</taxon>
        <taxon>Embryophyta</taxon>
        <taxon>Bryophyta</taxon>
        <taxon>Bryophytina</taxon>
        <taxon>Bryopsida</taxon>
        <taxon>Funariidae</taxon>
        <taxon>Funariales</taxon>
        <taxon>Funariaceae</taxon>
        <taxon>Physcomitrium</taxon>
    </lineage>
</organism>
<evidence type="ECO:0000256" key="9">
    <source>
        <dbReference type="SAM" id="MobiDB-lite"/>
    </source>
</evidence>
<reference evidence="11 13" key="2">
    <citation type="journal article" date="2018" name="Plant J.">
        <title>The Physcomitrella patens chromosome-scale assembly reveals moss genome structure and evolution.</title>
        <authorList>
            <person name="Lang D."/>
            <person name="Ullrich K.K."/>
            <person name="Murat F."/>
            <person name="Fuchs J."/>
            <person name="Jenkins J."/>
            <person name="Haas F.B."/>
            <person name="Piednoel M."/>
            <person name="Gundlach H."/>
            <person name="Van Bel M."/>
            <person name="Meyberg R."/>
            <person name="Vives C."/>
            <person name="Morata J."/>
            <person name="Symeonidi A."/>
            <person name="Hiss M."/>
            <person name="Muchero W."/>
            <person name="Kamisugi Y."/>
            <person name="Saleh O."/>
            <person name="Blanc G."/>
            <person name="Decker E.L."/>
            <person name="van Gessel N."/>
            <person name="Grimwood J."/>
            <person name="Hayes R.D."/>
            <person name="Graham S.W."/>
            <person name="Gunter L.E."/>
            <person name="McDaniel S.F."/>
            <person name="Hoernstein S.N.W."/>
            <person name="Larsson A."/>
            <person name="Li F.W."/>
            <person name="Perroud P.F."/>
            <person name="Phillips J."/>
            <person name="Ranjan P."/>
            <person name="Rokshar D.S."/>
            <person name="Rothfels C.J."/>
            <person name="Schneider L."/>
            <person name="Shu S."/>
            <person name="Stevenson D.W."/>
            <person name="Thummler F."/>
            <person name="Tillich M."/>
            <person name="Villarreal Aguilar J.C."/>
            <person name="Widiez T."/>
            <person name="Wong G.K."/>
            <person name="Wymore A."/>
            <person name="Zhang Y."/>
            <person name="Zimmer A.D."/>
            <person name="Quatrano R.S."/>
            <person name="Mayer K.F.X."/>
            <person name="Goodstein D."/>
            <person name="Casacuberta J.M."/>
            <person name="Vandepoele K."/>
            <person name="Reski R."/>
            <person name="Cuming A.C."/>
            <person name="Tuskan G.A."/>
            <person name="Maumus F."/>
            <person name="Salse J."/>
            <person name="Schmutz J."/>
            <person name="Rensing S.A."/>
        </authorList>
    </citation>
    <scope>NUCLEOTIDE SEQUENCE [LARGE SCALE GENOMIC DNA]</scope>
    <source>
        <strain evidence="12 13">cv. Gransden 2004</strain>
    </source>
</reference>
<dbReference type="PaxDb" id="3218-PP1S26_118V6.1"/>
<dbReference type="Gramene" id="Pp3c17_5570V3.2">
    <property type="protein sequence ID" value="Pp3c17_5570V3.2"/>
    <property type="gene ID" value="Pp3c17_5570"/>
</dbReference>
<feature type="compositionally biased region" description="Low complexity" evidence="9">
    <location>
        <begin position="410"/>
        <end position="426"/>
    </location>
</feature>
<feature type="region of interest" description="Disordered" evidence="9">
    <location>
        <begin position="473"/>
        <end position="550"/>
    </location>
</feature>
<dbReference type="RefSeq" id="XP_024401266.1">
    <property type="nucleotide sequence ID" value="XM_024545498.2"/>
</dbReference>
<dbReference type="PANTHER" id="PTHR22883">
    <property type="entry name" value="ZINC FINGER DHHC DOMAIN CONTAINING PROTEIN"/>
    <property type="match status" value="1"/>
</dbReference>
<dbReference type="GO" id="GO:0006612">
    <property type="term" value="P:protein targeting to membrane"/>
    <property type="evidence" value="ECO:0000318"/>
    <property type="project" value="GO_Central"/>
</dbReference>
<feature type="compositionally biased region" description="Polar residues" evidence="9">
    <location>
        <begin position="534"/>
        <end position="544"/>
    </location>
</feature>
<evidence type="ECO:0000256" key="1">
    <source>
        <dbReference type="ARBA" id="ARBA00004141"/>
    </source>
</evidence>
<feature type="region of interest" description="Disordered" evidence="9">
    <location>
        <begin position="390"/>
        <end position="443"/>
    </location>
</feature>
<dbReference type="EMBL" id="ABEU02000017">
    <property type="protein sequence ID" value="PNR35831.1"/>
    <property type="molecule type" value="Genomic_DNA"/>
</dbReference>
<dbReference type="GO" id="GO:0005783">
    <property type="term" value="C:endoplasmic reticulum"/>
    <property type="evidence" value="ECO:0000318"/>
    <property type="project" value="GO_Central"/>
</dbReference>
<dbReference type="GO" id="GO:0005794">
    <property type="term" value="C:Golgi apparatus"/>
    <property type="evidence" value="ECO:0000318"/>
    <property type="project" value="GO_Central"/>
</dbReference>
<protein>
    <recommendedName>
        <fullName evidence="8">S-acyltransferase</fullName>
        <ecNumber evidence="8">2.3.1.225</ecNumber>
    </recommendedName>
    <alternativeName>
        <fullName evidence="8">Palmitoyltransferase</fullName>
    </alternativeName>
</protein>
<dbReference type="EC" id="2.3.1.225" evidence="8"/>
<comment type="subcellular location">
    <subcellularLocation>
        <location evidence="1">Membrane</location>
        <topology evidence="1">Multi-pass membrane protein</topology>
    </subcellularLocation>
</comment>
<evidence type="ECO:0000259" key="10">
    <source>
        <dbReference type="Pfam" id="PF01529"/>
    </source>
</evidence>
<proteinExistence type="inferred from homology"/>
<dbReference type="InterPro" id="IPR039859">
    <property type="entry name" value="PFA4/ZDH16/20/ERF2-like"/>
</dbReference>
<evidence type="ECO:0000256" key="5">
    <source>
        <dbReference type="ARBA" id="ARBA00022989"/>
    </source>
</evidence>
<dbReference type="KEGG" id="ppp:112294732"/>
<dbReference type="EnsemblPlants" id="Pp3c17_5570V3.1">
    <property type="protein sequence ID" value="Pp3c17_5570V3.1"/>
    <property type="gene ID" value="Pp3c17_5570"/>
</dbReference>
<comment type="catalytic activity">
    <reaction evidence="8">
        <text>L-cysteinyl-[protein] + hexadecanoyl-CoA = S-hexadecanoyl-L-cysteinyl-[protein] + CoA</text>
        <dbReference type="Rhea" id="RHEA:36683"/>
        <dbReference type="Rhea" id="RHEA-COMP:10131"/>
        <dbReference type="Rhea" id="RHEA-COMP:11032"/>
        <dbReference type="ChEBI" id="CHEBI:29950"/>
        <dbReference type="ChEBI" id="CHEBI:57287"/>
        <dbReference type="ChEBI" id="CHEBI:57379"/>
        <dbReference type="ChEBI" id="CHEBI:74151"/>
        <dbReference type="EC" id="2.3.1.225"/>
    </reaction>
</comment>
<dbReference type="Pfam" id="PF01529">
    <property type="entry name" value="DHHC"/>
    <property type="match status" value="1"/>
</dbReference>
<dbReference type="GeneID" id="112294732"/>
<evidence type="ECO:0000256" key="7">
    <source>
        <dbReference type="ARBA" id="ARBA00023315"/>
    </source>
</evidence>
<evidence type="ECO:0000313" key="11">
    <source>
        <dbReference type="EMBL" id="PNR35831.1"/>
    </source>
</evidence>
<dbReference type="Proteomes" id="UP000006727">
    <property type="component" value="Chromosome 17"/>
</dbReference>
<name>A0A2K1J2T3_PHYPA</name>
<feature type="compositionally biased region" description="Polar residues" evidence="9">
    <location>
        <begin position="693"/>
        <end position="704"/>
    </location>
</feature>
<dbReference type="GO" id="GO:0016020">
    <property type="term" value="C:membrane"/>
    <property type="evidence" value="ECO:0007669"/>
    <property type="project" value="UniProtKB-SubCell"/>
</dbReference>
<keyword evidence="13" id="KW-1185">Reference proteome</keyword>
<dbReference type="InterPro" id="IPR001594">
    <property type="entry name" value="Palmitoyltrfase_DHHC"/>
</dbReference>
<feature type="transmembrane region" description="Helical" evidence="8">
    <location>
        <begin position="195"/>
        <end position="222"/>
    </location>
</feature>
<reference evidence="12" key="3">
    <citation type="submission" date="2020-12" db="UniProtKB">
        <authorList>
            <consortium name="EnsemblPlants"/>
        </authorList>
    </citation>
    <scope>IDENTIFICATION</scope>
</reference>
<comment type="domain">
    <text evidence="8">The DHHC domain is required for palmitoyltransferase activity.</text>
</comment>
<feature type="domain" description="Palmitoyltransferase DHHC" evidence="10">
    <location>
        <begin position="149"/>
        <end position="284"/>
    </location>
</feature>
<dbReference type="GO" id="GO:0019706">
    <property type="term" value="F:protein-cysteine S-palmitoyltransferase activity"/>
    <property type="evidence" value="ECO:0000318"/>
    <property type="project" value="GO_Central"/>
</dbReference>